<keyword evidence="1" id="KW-0805">Transcription regulation</keyword>
<dbReference type="GO" id="GO:0003677">
    <property type="term" value="F:DNA binding"/>
    <property type="evidence" value="ECO:0007669"/>
    <property type="project" value="UniProtKB-KW"/>
</dbReference>
<dbReference type="InterPro" id="IPR018335">
    <property type="entry name" value="Tscrpt_reg_HTH_Crp-type_CS"/>
</dbReference>
<dbReference type="InterPro" id="IPR036388">
    <property type="entry name" value="WH-like_DNA-bd_sf"/>
</dbReference>
<dbReference type="SUPFAM" id="SSF46785">
    <property type="entry name" value="Winged helix' DNA-binding domain"/>
    <property type="match status" value="1"/>
</dbReference>
<dbReference type="InterPro" id="IPR012318">
    <property type="entry name" value="HTH_CRP"/>
</dbReference>
<evidence type="ECO:0000256" key="2">
    <source>
        <dbReference type="ARBA" id="ARBA00023125"/>
    </source>
</evidence>
<reference evidence="6 7" key="1">
    <citation type="submission" date="2017-05" db="EMBL/GenBank/DDBJ databases">
        <authorList>
            <person name="Song R."/>
            <person name="Chenine A.L."/>
            <person name="Ruprecht R.M."/>
        </authorList>
    </citation>
    <scope>NUCLEOTIDE SEQUENCE [LARGE SCALE GENOMIC DNA]</scope>
    <source>
        <strain evidence="6 7">CECT 8489</strain>
    </source>
</reference>
<dbReference type="SUPFAM" id="SSF51206">
    <property type="entry name" value="cAMP-binding domain-like"/>
    <property type="match status" value="1"/>
</dbReference>
<dbReference type="EMBL" id="FXXQ01000001">
    <property type="protein sequence ID" value="SMX21960.1"/>
    <property type="molecule type" value="Genomic_DNA"/>
</dbReference>
<dbReference type="AlphaFoldDB" id="A0A238IW51"/>
<proteinExistence type="predicted"/>
<evidence type="ECO:0000256" key="1">
    <source>
        <dbReference type="ARBA" id="ARBA00023015"/>
    </source>
</evidence>
<protein>
    <submittedName>
        <fullName evidence="6">Transcriptional activatory protein AadR</fullName>
    </submittedName>
</protein>
<accession>A0A238IW51</accession>
<dbReference type="CDD" id="cd00092">
    <property type="entry name" value="HTH_CRP"/>
    <property type="match status" value="1"/>
</dbReference>
<evidence type="ECO:0000259" key="4">
    <source>
        <dbReference type="PROSITE" id="PS50042"/>
    </source>
</evidence>
<feature type="domain" description="Cyclic nucleotide-binding" evidence="4">
    <location>
        <begin position="17"/>
        <end position="78"/>
    </location>
</feature>
<dbReference type="PROSITE" id="PS51063">
    <property type="entry name" value="HTH_CRP_2"/>
    <property type="match status" value="1"/>
</dbReference>
<evidence type="ECO:0000313" key="7">
    <source>
        <dbReference type="Proteomes" id="UP000201838"/>
    </source>
</evidence>
<keyword evidence="7" id="KW-1185">Reference proteome</keyword>
<dbReference type="SMART" id="SM00419">
    <property type="entry name" value="HTH_CRP"/>
    <property type="match status" value="1"/>
</dbReference>
<dbReference type="Pfam" id="PF13545">
    <property type="entry name" value="HTH_Crp_2"/>
    <property type="match status" value="1"/>
</dbReference>
<evidence type="ECO:0000313" key="6">
    <source>
        <dbReference type="EMBL" id="SMX21960.1"/>
    </source>
</evidence>
<dbReference type="OrthoDB" id="667966at2"/>
<keyword evidence="2" id="KW-0238">DNA-binding</keyword>
<dbReference type="PROSITE" id="PS00042">
    <property type="entry name" value="HTH_CRP_1"/>
    <property type="match status" value="1"/>
</dbReference>
<feature type="domain" description="HTH crp-type" evidence="5">
    <location>
        <begin position="139"/>
        <end position="213"/>
    </location>
</feature>
<dbReference type="SMART" id="SM00100">
    <property type="entry name" value="cNMP"/>
    <property type="match status" value="1"/>
</dbReference>
<dbReference type="InterPro" id="IPR000595">
    <property type="entry name" value="cNMP-bd_dom"/>
</dbReference>
<dbReference type="Gene3D" id="1.10.10.10">
    <property type="entry name" value="Winged helix-like DNA-binding domain superfamily/Winged helix DNA-binding domain"/>
    <property type="match status" value="1"/>
</dbReference>
<dbReference type="PANTHER" id="PTHR24567">
    <property type="entry name" value="CRP FAMILY TRANSCRIPTIONAL REGULATORY PROTEIN"/>
    <property type="match status" value="1"/>
</dbReference>
<sequence length="224" mass="24829">MYITISDQDSEYNCPRQLSERAKDLPETRLKPNAHLFHEGDRVERIYQVISGAVSLTRLLEDGRRQIIAFGFPGDIVGFPCDGRHHTDCVALNDVRLQPYRLSQLASGRVHSKLGAGLLQAALHEIAAMQDHFMMLGRKSATEKVAAFLTVLKRRTGTPAGQYTQISLPMSRADIADFLGLTTETVSRTISQFRKSRLIALDGAQTVIILREDALKALAEEGTP</sequence>
<organism evidence="6 7">
    <name type="scientific">Boseongicola aestuarii</name>
    <dbReference type="NCBI Taxonomy" id="1470561"/>
    <lineage>
        <taxon>Bacteria</taxon>
        <taxon>Pseudomonadati</taxon>
        <taxon>Pseudomonadota</taxon>
        <taxon>Alphaproteobacteria</taxon>
        <taxon>Rhodobacterales</taxon>
        <taxon>Paracoccaceae</taxon>
        <taxon>Boseongicola</taxon>
    </lineage>
</organism>
<dbReference type="PANTHER" id="PTHR24567:SF75">
    <property type="entry name" value="FUMARATE AND NITRATE REDUCTION REGULATORY PROTEIN"/>
    <property type="match status" value="1"/>
</dbReference>
<keyword evidence="3" id="KW-0804">Transcription</keyword>
<dbReference type="GO" id="GO:0003700">
    <property type="term" value="F:DNA-binding transcription factor activity"/>
    <property type="evidence" value="ECO:0007669"/>
    <property type="project" value="InterPro"/>
</dbReference>
<dbReference type="PROSITE" id="PS50042">
    <property type="entry name" value="CNMP_BINDING_3"/>
    <property type="match status" value="1"/>
</dbReference>
<dbReference type="RefSeq" id="WP_093971984.1">
    <property type="nucleotide sequence ID" value="NZ_FXXQ01000001.1"/>
</dbReference>
<dbReference type="CDD" id="cd00038">
    <property type="entry name" value="CAP_ED"/>
    <property type="match status" value="1"/>
</dbReference>
<dbReference type="FunFam" id="1.10.10.10:FF:000028">
    <property type="entry name" value="Fumarate/nitrate reduction transcriptional regulator Fnr"/>
    <property type="match status" value="1"/>
</dbReference>
<dbReference type="InterPro" id="IPR036390">
    <property type="entry name" value="WH_DNA-bd_sf"/>
</dbReference>
<dbReference type="Proteomes" id="UP000201838">
    <property type="component" value="Unassembled WGS sequence"/>
</dbReference>
<evidence type="ECO:0000259" key="5">
    <source>
        <dbReference type="PROSITE" id="PS51063"/>
    </source>
</evidence>
<dbReference type="PRINTS" id="PR00034">
    <property type="entry name" value="HTHCRP"/>
</dbReference>
<dbReference type="GO" id="GO:0005829">
    <property type="term" value="C:cytosol"/>
    <property type="evidence" value="ECO:0007669"/>
    <property type="project" value="TreeGrafter"/>
</dbReference>
<dbReference type="InterPro" id="IPR014710">
    <property type="entry name" value="RmlC-like_jellyroll"/>
</dbReference>
<dbReference type="InterPro" id="IPR050397">
    <property type="entry name" value="Env_Response_Regulators"/>
</dbReference>
<dbReference type="Pfam" id="PF00027">
    <property type="entry name" value="cNMP_binding"/>
    <property type="match status" value="1"/>
</dbReference>
<evidence type="ECO:0000256" key="3">
    <source>
        <dbReference type="ARBA" id="ARBA00023163"/>
    </source>
</evidence>
<dbReference type="InterPro" id="IPR018490">
    <property type="entry name" value="cNMP-bd_dom_sf"/>
</dbReference>
<dbReference type="Gene3D" id="2.60.120.10">
    <property type="entry name" value="Jelly Rolls"/>
    <property type="match status" value="1"/>
</dbReference>
<name>A0A238IW51_9RHOB</name>
<gene>
    <name evidence="6" type="primary">aadR</name>
    <name evidence="6" type="ORF">BOA8489_00047</name>
</gene>